<dbReference type="STRING" id="667128.HMPREF0621_0893"/>
<accession>C9PPG9</accession>
<reference evidence="2 3" key="1">
    <citation type="submission" date="2009-10" db="EMBL/GenBank/DDBJ databases">
        <authorList>
            <person name="Muzny D."/>
            <person name="Qin X."/>
            <person name="Deng J."/>
            <person name="Jiang H."/>
            <person name="Liu Y."/>
            <person name="Qu J."/>
            <person name="Song X.-Z."/>
            <person name="Zhang L."/>
            <person name="Thornton R."/>
            <person name="Coyle M."/>
            <person name="Francisco L."/>
            <person name="Jackson L."/>
            <person name="Javaid M."/>
            <person name="Korchina V."/>
            <person name="Kovar C."/>
            <person name="Mata R."/>
            <person name="Mathew T."/>
            <person name="Ngo R."/>
            <person name="Nguyen L."/>
            <person name="Nguyen N."/>
            <person name="Okwuonu G."/>
            <person name="Ongeri F."/>
            <person name="Pham C."/>
            <person name="Simmons D."/>
            <person name="Wilczek-Boney K."/>
            <person name="Hale W."/>
            <person name="Jakkamsetti A."/>
            <person name="Pham P."/>
            <person name="Ruth R."/>
            <person name="San Lucas F."/>
            <person name="Warren J."/>
            <person name="Zhang J."/>
            <person name="Zhao Z."/>
            <person name="Zhou C."/>
            <person name="Zhu D."/>
            <person name="Lee S."/>
            <person name="Bess C."/>
            <person name="Blankenburg K."/>
            <person name="Forbes L."/>
            <person name="Fu Q."/>
            <person name="Gubbala S."/>
            <person name="Hirani K."/>
            <person name="Jayaseelan J.C."/>
            <person name="Lara F."/>
            <person name="Munidasa M."/>
            <person name="Palculict T."/>
            <person name="Patil S."/>
            <person name="Pu L.-L."/>
            <person name="Saada N."/>
            <person name="Tang L."/>
            <person name="Weissenberger G."/>
            <person name="Zhu Y."/>
            <person name="Hemphill L."/>
            <person name="Shang Y."/>
            <person name="Youmans B."/>
            <person name="Ayvaz T."/>
            <person name="Ross M."/>
            <person name="Santibanez J."/>
            <person name="Aqrawi P."/>
            <person name="Gross S."/>
            <person name="Joshi V."/>
            <person name="Fowler G."/>
            <person name="Nazareth L."/>
            <person name="Reid J."/>
            <person name="Worley K."/>
            <person name="Petrosino J."/>
            <person name="Highlander S."/>
            <person name="Gibbs R."/>
        </authorList>
    </citation>
    <scope>NUCLEOTIDE SEQUENCE [LARGE SCALE GENOMIC DNA]</scope>
    <source>
        <strain evidence="2 3">ATCC 43325</strain>
    </source>
</reference>
<keyword evidence="3" id="KW-1185">Reference proteome</keyword>
<evidence type="ECO:0000256" key="1">
    <source>
        <dbReference type="SAM" id="MobiDB-lite"/>
    </source>
</evidence>
<dbReference type="RefSeq" id="WP_005763953.1">
    <property type="nucleotide sequence ID" value="NZ_GG704811.1"/>
</dbReference>
<dbReference type="HOGENOM" id="CLU_1458341_0_0_6"/>
<name>C9PPG9_9PAST</name>
<comment type="caution">
    <text evidence="2">The sequence shown here is derived from an EMBL/GenBank/DDBJ whole genome shotgun (WGS) entry which is preliminary data.</text>
</comment>
<gene>
    <name evidence="2" type="ORF">HMPREF0621_0893</name>
</gene>
<sequence>MKKIITLTAILALSITAISEAKGGRGGRSLGPSRPVATKPAPVKQTQQQQQQNAQQPDATFNQQAINAAAAKAPAANQGNRLASFATGAAAGYLLSEVLTPTEAHAQTPAQADAGKNLQPLTAPAGSPVATTFKAFDINNPALVGIVGEQSLFCLSGVLYLANKNSNQIFAVTDNQAKPIACNVVH</sequence>
<evidence type="ECO:0000313" key="2">
    <source>
        <dbReference type="EMBL" id="EEX50505.1"/>
    </source>
</evidence>
<feature type="compositionally biased region" description="Low complexity" evidence="1">
    <location>
        <begin position="45"/>
        <end position="59"/>
    </location>
</feature>
<proteinExistence type="predicted"/>
<dbReference type="AlphaFoldDB" id="C9PPG9"/>
<dbReference type="EMBL" id="ACZR01000010">
    <property type="protein sequence ID" value="EEX50505.1"/>
    <property type="molecule type" value="Genomic_DNA"/>
</dbReference>
<evidence type="ECO:0000313" key="3">
    <source>
        <dbReference type="Proteomes" id="UP000005519"/>
    </source>
</evidence>
<feature type="region of interest" description="Disordered" evidence="1">
    <location>
        <begin position="22"/>
        <end position="59"/>
    </location>
</feature>
<protein>
    <submittedName>
        <fullName evidence="2">Uncharacterized protein</fullName>
    </submittedName>
</protein>
<dbReference type="OrthoDB" id="5678217at2"/>
<dbReference type="Proteomes" id="UP000005519">
    <property type="component" value="Unassembled WGS sequence"/>
</dbReference>
<organism evidence="2 3">
    <name type="scientific">Pasteurella dagmatis ATCC 43325</name>
    <dbReference type="NCBI Taxonomy" id="667128"/>
    <lineage>
        <taxon>Bacteria</taxon>
        <taxon>Pseudomonadati</taxon>
        <taxon>Pseudomonadota</taxon>
        <taxon>Gammaproteobacteria</taxon>
        <taxon>Pasteurellales</taxon>
        <taxon>Pasteurellaceae</taxon>
        <taxon>Pasteurella</taxon>
    </lineage>
</organism>